<dbReference type="AlphaFoldDB" id="A0A5N6ZS41"/>
<organism evidence="2 3">
    <name type="scientific">Aspergillus caelatus</name>
    <dbReference type="NCBI Taxonomy" id="61420"/>
    <lineage>
        <taxon>Eukaryota</taxon>
        <taxon>Fungi</taxon>
        <taxon>Dikarya</taxon>
        <taxon>Ascomycota</taxon>
        <taxon>Pezizomycotina</taxon>
        <taxon>Eurotiomycetes</taxon>
        <taxon>Eurotiomycetidae</taxon>
        <taxon>Eurotiales</taxon>
        <taxon>Aspergillaceae</taxon>
        <taxon>Aspergillus</taxon>
        <taxon>Aspergillus subgen. Circumdati</taxon>
    </lineage>
</organism>
<accession>A0A5N6ZS41</accession>
<proteinExistence type="predicted"/>
<dbReference type="Proteomes" id="UP000326268">
    <property type="component" value="Unassembled WGS sequence"/>
</dbReference>
<name>A0A5N6ZS41_9EURO</name>
<sequence length="62" mass="6073">ISKNLGPPRYIGVGDGGDGGGGTPFRGAHLDALGRPPLWGFGTSIAVPGASGGLSRSIDALK</sequence>
<feature type="region of interest" description="Disordered" evidence="1">
    <location>
        <begin position="1"/>
        <end position="25"/>
    </location>
</feature>
<dbReference type="RefSeq" id="XP_031923299.1">
    <property type="nucleotide sequence ID" value="XM_032073302.1"/>
</dbReference>
<keyword evidence="3" id="KW-1185">Reference proteome</keyword>
<evidence type="ECO:0000313" key="3">
    <source>
        <dbReference type="Proteomes" id="UP000326268"/>
    </source>
</evidence>
<evidence type="ECO:0000256" key="1">
    <source>
        <dbReference type="SAM" id="MobiDB-lite"/>
    </source>
</evidence>
<evidence type="ECO:0000313" key="2">
    <source>
        <dbReference type="EMBL" id="KAE8360218.1"/>
    </source>
</evidence>
<gene>
    <name evidence="2" type="ORF">BDV27DRAFT_161894</name>
</gene>
<reference evidence="2 3" key="1">
    <citation type="submission" date="2019-04" db="EMBL/GenBank/DDBJ databases">
        <title>Friends and foes A comparative genomics studyof 23 Aspergillus species from section Flavi.</title>
        <authorList>
            <consortium name="DOE Joint Genome Institute"/>
            <person name="Kjaerbolling I."/>
            <person name="Vesth T."/>
            <person name="Frisvad J.C."/>
            <person name="Nybo J.L."/>
            <person name="Theobald S."/>
            <person name="Kildgaard S."/>
            <person name="Isbrandt T."/>
            <person name="Kuo A."/>
            <person name="Sato A."/>
            <person name="Lyhne E.K."/>
            <person name="Kogle M.E."/>
            <person name="Wiebenga A."/>
            <person name="Kun R.S."/>
            <person name="Lubbers R.J."/>
            <person name="Makela M.R."/>
            <person name="Barry K."/>
            <person name="Chovatia M."/>
            <person name="Clum A."/>
            <person name="Daum C."/>
            <person name="Haridas S."/>
            <person name="He G."/>
            <person name="LaButti K."/>
            <person name="Lipzen A."/>
            <person name="Mondo S."/>
            <person name="Riley R."/>
            <person name="Salamov A."/>
            <person name="Simmons B.A."/>
            <person name="Magnuson J.K."/>
            <person name="Henrissat B."/>
            <person name="Mortensen U.H."/>
            <person name="Larsen T.O."/>
            <person name="Devries R.P."/>
            <person name="Grigoriev I.V."/>
            <person name="Machida M."/>
            <person name="Baker S.E."/>
            <person name="Andersen M.R."/>
        </authorList>
    </citation>
    <scope>NUCLEOTIDE SEQUENCE [LARGE SCALE GENOMIC DNA]</scope>
    <source>
        <strain evidence="2 3">CBS 763.97</strain>
    </source>
</reference>
<dbReference type="GeneID" id="43657748"/>
<feature type="compositionally biased region" description="Gly residues" evidence="1">
    <location>
        <begin position="13"/>
        <end position="24"/>
    </location>
</feature>
<dbReference type="EMBL" id="ML737785">
    <property type="protein sequence ID" value="KAE8360218.1"/>
    <property type="molecule type" value="Genomic_DNA"/>
</dbReference>
<protein>
    <submittedName>
        <fullName evidence="2">Uncharacterized protein</fullName>
    </submittedName>
</protein>
<feature type="non-terminal residue" evidence="2">
    <location>
        <position position="1"/>
    </location>
</feature>